<dbReference type="Gene3D" id="3.30.190.20">
    <property type="match status" value="1"/>
</dbReference>
<dbReference type="AlphaFoldDB" id="A0A2M8KS24"/>
<evidence type="ECO:0000256" key="1">
    <source>
        <dbReference type="ARBA" id="ARBA00010531"/>
    </source>
</evidence>
<dbReference type="InterPro" id="IPR016095">
    <property type="entry name" value="Ribosomal_uL1_3-a/b-sand"/>
</dbReference>
<dbReference type="Pfam" id="PF00687">
    <property type="entry name" value="Ribosomal_L1"/>
    <property type="match status" value="1"/>
</dbReference>
<comment type="similarity">
    <text evidence="1">Belongs to the universal ribosomal protein uL1 family.</text>
</comment>
<accession>A0A2M8KS24</accession>
<name>A0A2M8KS24_9BACT</name>
<organism evidence="8 9">
    <name type="scientific">Candidatus Roizmanbacteria bacterium CG10_big_fil_rev_8_21_14_0_10_39_6</name>
    <dbReference type="NCBI Taxonomy" id="1974853"/>
    <lineage>
        <taxon>Bacteria</taxon>
        <taxon>Candidatus Roizmaniibacteriota</taxon>
    </lineage>
</organism>
<dbReference type="Gene3D" id="3.40.50.790">
    <property type="match status" value="1"/>
</dbReference>
<dbReference type="GO" id="GO:0005840">
    <property type="term" value="C:ribosome"/>
    <property type="evidence" value="ECO:0007669"/>
    <property type="project" value="UniProtKB-KW"/>
</dbReference>
<dbReference type="InterPro" id="IPR028364">
    <property type="entry name" value="Ribosomal_uL1/biogenesis"/>
</dbReference>
<dbReference type="SUPFAM" id="SSF56808">
    <property type="entry name" value="Ribosomal protein L1"/>
    <property type="match status" value="1"/>
</dbReference>
<dbReference type="PANTHER" id="PTHR36427">
    <property type="entry name" value="54S RIBOSOMAL PROTEIN L1, MITOCHONDRIAL"/>
    <property type="match status" value="1"/>
</dbReference>
<comment type="caution">
    <text evidence="8">The sequence shown here is derived from an EMBL/GenBank/DDBJ whole genome shotgun (WGS) entry which is preliminary data.</text>
</comment>
<dbReference type="PANTHER" id="PTHR36427:SF3">
    <property type="entry name" value="LARGE RIBOSOMAL SUBUNIT PROTEIN UL1M"/>
    <property type="match status" value="1"/>
</dbReference>
<evidence type="ECO:0000256" key="2">
    <source>
        <dbReference type="ARBA" id="ARBA00022491"/>
    </source>
</evidence>
<dbReference type="EMBL" id="PFED01000143">
    <property type="protein sequence ID" value="PJE62700.1"/>
    <property type="molecule type" value="Genomic_DNA"/>
</dbReference>
<dbReference type="CDD" id="cd00403">
    <property type="entry name" value="Ribosomal_L1"/>
    <property type="match status" value="1"/>
</dbReference>
<evidence type="ECO:0000313" key="8">
    <source>
        <dbReference type="EMBL" id="PJE62700.1"/>
    </source>
</evidence>
<reference evidence="9" key="1">
    <citation type="submission" date="2017-09" db="EMBL/GenBank/DDBJ databases">
        <title>Depth-based differentiation of microbial function through sediment-hosted aquifers and enrichment of novel symbionts in the deep terrestrial subsurface.</title>
        <authorList>
            <person name="Probst A.J."/>
            <person name="Ladd B."/>
            <person name="Jarett J.K."/>
            <person name="Geller-Mcgrath D.E."/>
            <person name="Sieber C.M.K."/>
            <person name="Emerson J.B."/>
            <person name="Anantharaman K."/>
            <person name="Thomas B.C."/>
            <person name="Malmstrom R."/>
            <person name="Stieglmeier M."/>
            <person name="Klingl A."/>
            <person name="Woyke T."/>
            <person name="Ryan C.M."/>
            <person name="Banfield J.F."/>
        </authorList>
    </citation>
    <scope>NUCLEOTIDE SEQUENCE [LARGE SCALE GENOMIC DNA]</scope>
</reference>
<keyword evidence="5" id="KW-0687">Ribonucleoprotein</keyword>
<sequence>MGKKKQITVGAQEKKKEVQVMDMSVNTKKPNKMIKKAAKIRGTSYKKARLETIKKTSYNVKDAVKLLKKIVYEKFATPVELHINVQSIGLRGEVTLPHGTGKSLKVLLFDDSVEKEIKAGTISFDILIARPDDMKRLVPFARLLGPKGLMPSPKKGTVSDTPEKALKKFQKGAVHYKTEAKAPIMHQVVGLASFEEKQLIENITAFIHAVEIKNIRKAFVCTAMSPSLILDLSSIA</sequence>
<keyword evidence="2" id="KW-0678">Repressor</keyword>
<dbReference type="GO" id="GO:1990904">
    <property type="term" value="C:ribonucleoprotein complex"/>
    <property type="evidence" value="ECO:0007669"/>
    <property type="project" value="UniProtKB-KW"/>
</dbReference>
<evidence type="ECO:0000256" key="4">
    <source>
        <dbReference type="ARBA" id="ARBA00022980"/>
    </source>
</evidence>
<keyword evidence="4" id="KW-0689">Ribosomal protein</keyword>
<dbReference type="Proteomes" id="UP000229554">
    <property type="component" value="Unassembled WGS sequence"/>
</dbReference>
<evidence type="ECO:0000313" key="9">
    <source>
        <dbReference type="Proteomes" id="UP000229554"/>
    </source>
</evidence>
<evidence type="ECO:0000256" key="7">
    <source>
        <dbReference type="ARBA" id="ARBA00035452"/>
    </source>
</evidence>
<proteinExistence type="inferred from homology"/>
<protein>
    <recommendedName>
        <fullName evidence="6">Large ribosomal subunit protein uL1</fullName>
    </recommendedName>
    <alternativeName>
        <fullName evidence="7">50S ribosomal protein L1</fullName>
    </alternativeName>
</protein>
<dbReference type="GO" id="GO:0006417">
    <property type="term" value="P:regulation of translation"/>
    <property type="evidence" value="ECO:0007669"/>
    <property type="project" value="UniProtKB-KW"/>
</dbReference>
<dbReference type="InterPro" id="IPR023674">
    <property type="entry name" value="Ribosomal_uL1-like"/>
</dbReference>
<evidence type="ECO:0000256" key="5">
    <source>
        <dbReference type="ARBA" id="ARBA00023274"/>
    </source>
</evidence>
<gene>
    <name evidence="8" type="ORF">COU88_03600</name>
</gene>
<evidence type="ECO:0000256" key="3">
    <source>
        <dbReference type="ARBA" id="ARBA00022845"/>
    </source>
</evidence>
<keyword evidence="3" id="KW-0810">Translation regulation</keyword>
<evidence type="ECO:0000256" key="6">
    <source>
        <dbReference type="ARBA" id="ARBA00035241"/>
    </source>
</evidence>